<dbReference type="Proteomes" id="UP000297654">
    <property type="component" value="Unassembled WGS sequence"/>
</dbReference>
<evidence type="ECO:0000256" key="2">
    <source>
        <dbReference type="ARBA" id="ARBA00010792"/>
    </source>
</evidence>
<accession>A0A1H8LS95</accession>
<feature type="domain" description="VTT" evidence="8">
    <location>
        <begin position="39"/>
        <end position="163"/>
    </location>
</feature>
<dbReference type="PANTHER" id="PTHR30353">
    <property type="entry name" value="INNER MEMBRANE PROTEIN DEDA-RELATED"/>
    <property type="match status" value="1"/>
</dbReference>
<keyword evidence="5 7" id="KW-1133">Transmembrane helix</keyword>
<dbReference type="Pfam" id="PF09335">
    <property type="entry name" value="VTT_dom"/>
    <property type="match status" value="1"/>
</dbReference>
<dbReference type="STRING" id="1424661.SAMN05216281_1318"/>
<comment type="subcellular location">
    <subcellularLocation>
        <location evidence="1 7">Cell membrane</location>
        <topology evidence="1 7">Multi-pass membrane protein</topology>
    </subcellularLocation>
</comment>
<protein>
    <submittedName>
        <fullName evidence="9">DedA family protein</fullName>
    </submittedName>
</protein>
<evidence type="ECO:0000256" key="6">
    <source>
        <dbReference type="ARBA" id="ARBA00023136"/>
    </source>
</evidence>
<evidence type="ECO:0000313" key="9">
    <source>
        <dbReference type="EMBL" id="TFB82412.1"/>
    </source>
</evidence>
<dbReference type="OrthoDB" id="9796672at2"/>
<evidence type="ECO:0000256" key="5">
    <source>
        <dbReference type="ARBA" id="ARBA00022989"/>
    </source>
</evidence>
<feature type="transmembrane region" description="Helical" evidence="7">
    <location>
        <begin position="176"/>
        <end position="194"/>
    </location>
</feature>
<sequence length="201" mass="21206">MLDNITLFLDSVSEYIGIILAVVFIASIVDAAFGLGAILPGETVLVFAAVALRDSPLLIFAVLVAAVGAFIGDHIGYFIGRKLGVKMVNTRVVRKIGVDRWDAASGFVERRGFWLIIVARLLPGVRTLVAAAAGASPMSYRRFALASGTAAVVWSLLWVLGGAALGFAFVEFANHTTIPAIAVAVAAAVGFFVMRRVRVTA</sequence>
<proteinExistence type="inferred from homology"/>
<keyword evidence="6 7" id="KW-0472">Membrane</keyword>
<gene>
    <name evidence="9" type="ORF">E3O10_17630</name>
</gene>
<dbReference type="GO" id="GO:0005886">
    <property type="term" value="C:plasma membrane"/>
    <property type="evidence" value="ECO:0007669"/>
    <property type="project" value="UniProtKB-SubCell"/>
</dbReference>
<name>A0A1H8LS95_9MICO</name>
<organism evidence="9 10">
    <name type="scientific">Cryobacterium luteum</name>
    <dbReference type="NCBI Taxonomy" id="1424661"/>
    <lineage>
        <taxon>Bacteria</taxon>
        <taxon>Bacillati</taxon>
        <taxon>Actinomycetota</taxon>
        <taxon>Actinomycetes</taxon>
        <taxon>Micrococcales</taxon>
        <taxon>Microbacteriaceae</taxon>
        <taxon>Cryobacterium</taxon>
    </lineage>
</organism>
<evidence type="ECO:0000259" key="8">
    <source>
        <dbReference type="Pfam" id="PF09335"/>
    </source>
</evidence>
<evidence type="ECO:0000256" key="4">
    <source>
        <dbReference type="ARBA" id="ARBA00022692"/>
    </source>
</evidence>
<dbReference type="InterPro" id="IPR032816">
    <property type="entry name" value="VTT_dom"/>
</dbReference>
<evidence type="ECO:0000313" key="10">
    <source>
        <dbReference type="Proteomes" id="UP000297654"/>
    </source>
</evidence>
<feature type="transmembrane region" description="Helical" evidence="7">
    <location>
        <begin position="15"/>
        <end position="36"/>
    </location>
</feature>
<evidence type="ECO:0000256" key="7">
    <source>
        <dbReference type="RuleBase" id="RU367016"/>
    </source>
</evidence>
<feature type="transmembrane region" description="Helical" evidence="7">
    <location>
        <begin position="143"/>
        <end position="170"/>
    </location>
</feature>
<evidence type="ECO:0000256" key="3">
    <source>
        <dbReference type="ARBA" id="ARBA00022475"/>
    </source>
</evidence>
<reference evidence="9 10" key="1">
    <citation type="submission" date="2019-03" db="EMBL/GenBank/DDBJ databases">
        <title>Genomics of glacier-inhabiting Cryobacterium strains.</title>
        <authorList>
            <person name="Liu Q."/>
            <person name="Xin Y.-H."/>
        </authorList>
    </citation>
    <scope>NUCLEOTIDE SEQUENCE [LARGE SCALE GENOMIC DNA]</scope>
    <source>
        <strain evidence="9 10">Hh15</strain>
    </source>
</reference>
<feature type="transmembrane region" description="Helical" evidence="7">
    <location>
        <begin position="112"/>
        <end position="131"/>
    </location>
</feature>
<evidence type="ECO:0000256" key="1">
    <source>
        <dbReference type="ARBA" id="ARBA00004651"/>
    </source>
</evidence>
<dbReference type="RefSeq" id="WP_092112691.1">
    <property type="nucleotide sequence ID" value="NZ_FOCN01000031.1"/>
</dbReference>
<feature type="transmembrane region" description="Helical" evidence="7">
    <location>
        <begin position="57"/>
        <end position="79"/>
    </location>
</feature>
<comment type="similarity">
    <text evidence="2 7">Belongs to the DedA family.</text>
</comment>
<dbReference type="PANTHER" id="PTHR30353:SF15">
    <property type="entry name" value="INNER MEMBRANE PROTEIN YABI"/>
    <property type="match status" value="1"/>
</dbReference>
<dbReference type="InterPro" id="IPR032818">
    <property type="entry name" value="DedA-like"/>
</dbReference>
<keyword evidence="10" id="KW-1185">Reference proteome</keyword>
<keyword evidence="4 7" id="KW-0812">Transmembrane</keyword>
<keyword evidence="3 7" id="KW-1003">Cell membrane</keyword>
<comment type="caution">
    <text evidence="9">The sequence shown here is derived from an EMBL/GenBank/DDBJ whole genome shotgun (WGS) entry which is preliminary data.</text>
</comment>
<dbReference type="AlphaFoldDB" id="A0A1H8LS95"/>
<dbReference type="EMBL" id="SOFF01000061">
    <property type="protein sequence ID" value="TFB82412.1"/>
    <property type="molecule type" value="Genomic_DNA"/>
</dbReference>